<protein>
    <submittedName>
        <fullName evidence="3">Cobaltochelatase subunit CobN</fullName>
        <ecNumber evidence="3">6.6.1.2</ecNumber>
    </submittedName>
</protein>
<evidence type="ECO:0000313" key="4">
    <source>
        <dbReference type="Proteomes" id="UP001479520"/>
    </source>
</evidence>
<gene>
    <name evidence="3" type="primary">cobN</name>
    <name evidence="3" type="ORF">AADV58_13340</name>
</gene>
<dbReference type="EC" id="6.6.1.2" evidence="3"/>
<sequence>MTQLRTILLAALLLFSGAAFAQSILFIATSPVPPGKFKAIAELADKHGLKIEAHFAERIPTERQADIFAGHDFVIFDAARAHMQEAVKRRLEKPLAQLKTPHIWMQDNGPQASGLGKALAEKLHAYYTNGGMANFDGFLATLAAHLRGTTVKNVAPPFVFPKSAIYHPDAPGQIFATPADYFRWKGVDPARRPPTVAINFFQIHIGARQTGFIDDMIRRVEAAGALPLAYYGPVMETHDDMLRLNGKPVADVLINSHITLNPEGKRKEFEALGIPVIQALSYRKGEEAEWRADPQGIPLMDVPFYLAQAEYAGMFDAVVAFTTRKADGEIMVIPEQSAALAAKAIKLTRLQRLPNAEKKVAVLFWNYPPGEKNFSASYLNVPRSLEAMLKVMKRAGYDVQENEEIQLINTLQRLLSPFYRDGQLDALLRDGLAERLPVKAYRAWFERQPAQARADMEARWGKPEKSSMVVYDRGEAYFVMPRYQIGKLLLSPQAPRGERWEDKEKALYHSSVAAPSHYYMAHYLWVREAFKADAIVHYGTHGSQEWLPGKERGLSMSDYPMAAIGDVPVIYPYIVDNIGEALQTKRRGRAVNVTHQTPPFAPAGLHASLNEIHDLLHAWQQQDEGSVKEKIAADLMKKVKKERMDKDMGWDDKRIAADFRSFVNELHDHLHELAQTAQPLGLHTLGTAPAEKFRLGTVLLMLGKAYWEAAAKAAGVPDEDLDEAFVGDYEKMAETPPFRLLRDFLDSRPVVADAKLKAQLEQGRKWYADLGAAAEMEGLLSALAGQYRPTSYGGDPMKNPDALPTGRNLYGFDPSRVPTQQAWAAGKEAAEALISAHRAKTGQAPKKLTFTLWSVETMRHQGLLEAQALAAMGVEPVWDAGGRVIDVKLIPREQLGRARVDIVLSATGLYRDHFPNVMKQLAKAAELAARANEADNPVYANSQRIAASLRQRGVPEAAAQRAAETRIFSNASGRYGTGLDDAALATDTWKSKAEGDRKLAQLYLRNMQYAFGSDESTWGSKGTTGGEDINLYAEHLKGTEGAVLSRTSNLYGMLTTDDPFQYLGGIGSAVRYLDGKAPELYIANLRGSGAGKVEGADKFLAKELATRNFHPGYIKGLMAEGYSGTLQVLDSMNNFTGWTTVAREIVRDDQWQEFVDVYVRDKHQLGLKDWFEKNNPHALAQTMEKMLEMARHGYWQADAKTVAELKERYNDLARRFDVKSDNAAFEKFVATGFGLAAMLPAAPSPTRPQSAADLIPPPEPVAPPPIQGMLLKKVEIKEPPAPPLALFGAGLLLLTSLGGGLSAWRRAP</sequence>
<evidence type="ECO:0000256" key="1">
    <source>
        <dbReference type="SAM" id="SignalP"/>
    </source>
</evidence>
<dbReference type="Proteomes" id="UP001479520">
    <property type="component" value="Chromosome"/>
</dbReference>
<dbReference type="CDD" id="cd10150">
    <property type="entry name" value="CobN_like"/>
    <property type="match status" value="1"/>
</dbReference>
<name>A0ABZ2XGI1_9RHOO</name>
<feature type="domain" description="CobN/magnesium chelatase" evidence="2">
    <location>
        <begin position="124"/>
        <end position="1201"/>
    </location>
</feature>
<dbReference type="RefSeq" id="WP_341743430.1">
    <property type="nucleotide sequence ID" value="NZ_CP151406.1"/>
</dbReference>
<dbReference type="GO" id="GO:0051116">
    <property type="term" value="F:cobaltochelatase activity"/>
    <property type="evidence" value="ECO:0007669"/>
    <property type="project" value="UniProtKB-EC"/>
</dbReference>
<dbReference type="PANTHER" id="PTHR44119:SF4">
    <property type="entry name" value="AEROBIC COBALTOCHELATASE SUBUNIT COBN"/>
    <property type="match status" value="1"/>
</dbReference>
<proteinExistence type="predicted"/>
<keyword evidence="3" id="KW-0436">Ligase</keyword>
<dbReference type="EMBL" id="CP151406">
    <property type="protein sequence ID" value="WZJ20919.1"/>
    <property type="molecule type" value="Genomic_DNA"/>
</dbReference>
<evidence type="ECO:0000313" key="3">
    <source>
        <dbReference type="EMBL" id="WZJ20919.1"/>
    </source>
</evidence>
<dbReference type="NCBIfam" id="NF004644">
    <property type="entry name" value="PRK05989.2-2"/>
    <property type="match status" value="1"/>
</dbReference>
<dbReference type="InterPro" id="IPR003672">
    <property type="entry name" value="CobN/Mg_chltase"/>
</dbReference>
<feature type="chain" id="PRO_5047117936" evidence="1">
    <location>
        <begin position="22"/>
        <end position="1308"/>
    </location>
</feature>
<accession>A0ABZ2XGI1</accession>
<dbReference type="Pfam" id="PF02514">
    <property type="entry name" value="CobN-Mg_chel"/>
    <property type="match status" value="1"/>
</dbReference>
<dbReference type="PANTHER" id="PTHR44119">
    <property type="entry name" value="MAGNESIUM-CHELATASE SUBUNIT CHLH, CHLOROPLASTIC"/>
    <property type="match status" value="1"/>
</dbReference>
<evidence type="ECO:0000259" key="2">
    <source>
        <dbReference type="Pfam" id="PF02514"/>
    </source>
</evidence>
<reference evidence="3 4" key="1">
    <citation type="submission" date="2024-04" db="EMBL/GenBank/DDBJ databases">
        <title>Dissimilatory iodate-reducing microorganisms contribute to the enrichment of iodine in groundwater.</title>
        <authorList>
            <person name="Jiang Z."/>
        </authorList>
    </citation>
    <scope>NUCLEOTIDE SEQUENCE [LARGE SCALE GENOMIC DNA]</scope>
    <source>
        <strain evidence="3 4">NCP973</strain>
    </source>
</reference>
<feature type="signal peptide" evidence="1">
    <location>
        <begin position="1"/>
        <end position="21"/>
    </location>
</feature>
<keyword evidence="4" id="KW-1185">Reference proteome</keyword>
<keyword evidence="1" id="KW-0732">Signal</keyword>
<organism evidence="3 4">
    <name type="scientific">Azonexus hydrophilus</name>
    <dbReference type="NCBI Taxonomy" id="418702"/>
    <lineage>
        <taxon>Bacteria</taxon>
        <taxon>Pseudomonadati</taxon>
        <taxon>Pseudomonadota</taxon>
        <taxon>Betaproteobacteria</taxon>
        <taxon>Rhodocyclales</taxon>
        <taxon>Azonexaceae</taxon>
        <taxon>Azonexus</taxon>
    </lineage>
</organism>